<organism evidence="1 2">
    <name type="scientific">Blastomyces percursus</name>
    <dbReference type="NCBI Taxonomy" id="1658174"/>
    <lineage>
        <taxon>Eukaryota</taxon>
        <taxon>Fungi</taxon>
        <taxon>Dikarya</taxon>
        <taxon>Ascomycota</taxon>
        <taxon>Pezizomycotina</taxon>
        <taxon>Eurotiomycetes</taxon>
        <taxon>Eurotiomycetidae</taxon>
        <taxon>Onygenales</taxon>
        <taxon>Ajellomycetaceae</taxon>
        <taxon>Blastomyces</taxon>
    </lineage>
</organism>
<dbReference type="VEuPathDB" id="FungiDB:ACJ73_09677"/>
<name>A0A1J9Q4K4_9EURO</name>
<accession>A0A1J9Q4K4</accession>
<proteinExistence type="predicted"/>
<feature type="non-terminal residue" evidence="1">
    <location>
        <position position="1"/>
    </location>
</feature>
<dbReference type="AlphaFoldDB" id="A0A1J9Q4K4"/>
<dbReference type="STRING" id="1658174.A0A1J9Q4K4"/>
<gene>
    <name evidence="1" type="ORF">ACJ73_09677</name>
</gene>
<dbReference type="OrthoDB" id="2122982at2759"/>
<evidence type="ECO:0000313" key="1">
    <source>
        <dbReference type="EMBL" id="OJD10852.1"/>
    </source>
</evidence>
<sequence length="103" mass="11892">VRELSEVLDVYPQDVTCIDFAPSKNRGCPNRTRADNRARAERILRDGTEKLQAGESLDRLLDYLAPLLLCYLHKDQASGIVEEWQGEGSQYRRSRSQRRVEDQ</sequence>
<keyword evidence="2" id="KW-1185">Reference proteome</keyword>
<protein>
    <submittedName>
        <fullName evidence="1">Uncharacterized protein</fullName>
    </submittedName>
</protein>
<comment type="caution">
    <text evidence="1">The sequence shown here is derived from an EMBL/GenBank/DDBJ whole genome shotgun (WGS) entry which is preliminary data.</text>
</comment>
<evidence type="ECO:0000313" key="2">
    <source>
        <dbReference type="Proteomes" id="UP000242791"/>
    </source>
</evidence>
<dbReference type="EMBL" id="LGTZ01002875">
    <property type="protein sequence ID" value="OJD10852.1"/>
    <property type="molecule type" value="Genomic_DNA"/>
</dbReference>
<reference evidence="1 2" key="1">
    <citation type="submission" date="2015-08" db="EMBL/GenBank/DDBJ databases">
        <title>Emmonsia species relationships and genome sequence.</title>
        <authorList>
            <person name="Cuomo C.A."/>
            <person name="Schwartz I.S."/>
            <person name="Kenyon C."/>
            <person name="De Hoog G.S."/>
            <person name="Govender N.P."/>
            <person name="Botha A."/>
            <person name="Moreno L."/>
            <person name="De Vries M."/>
            <person name="Munoz J.F."/>
            <person name="Stielow J.B."/>
        </authorList>
    </citation>
    <scope>NUCLEOTIDE SEQUENCE [LARGE SCALE GENOMIC DNA]</scope>
    <source>
        <strain evidence="1 2">EI222</strain>
    </source>
</reference>
<dbReference type="Proteomes" id="UP000242791">
    <property type="component" value="Unassembled WGS sequence"/>
</dbReference>